<comment type="cofactor">
    <cofactor evidence="1">
        <name>Fe(2+)</name>
        <dbReference type="ChEBI" id="CHEBI:29033"/>
    </cofactor>
</comment>
<dbReference type="InterPro" id="IPR003819">
    <property type="entry name" value="TauD/TfdA-like"/>
</dbReference>
<protein>
    <submittedName>
        <fullName evidence="5">TauD/TfdA family dioxygenase</fullName>
    </submittedName>
</protein>
<reference evidence="5" key="1">
    <citation type="submission" date="2023-03" db="EMBL/GenBank/DDBJ databases">
        <title>identification of new KPC variant in Klebsiella huaxiensis from the Hospital Sewage Samples in China.</title>
        <authorList>
            <person name="Wu Y."/>
        </authorList>
    </citation>
    <scope>NUCLEOTIDE SEQUENCE</scope>
    <source>
        <strain evidence="5">ZR-9</strain>
    </source>
</reference>
<dbReference type="EMBL" id="JAPQEX020000001">
    <property type="protein sequence ID" value="MDG1643053.1"/>
    <property type="molecule type" value="Genomic_DNA"/>
</dbReference>
<evidence type="ECO:0000256" key="1">
    <source>
        <dbReference type="ARBA" id="ARBA00001954"/>
    </source>
</evidence>
<accession>A0ABT6EF98</accession>
<dbReference type="RefSeq" id="WP_112215706.1">
    <property type="nucleotide sequence ID" value="NZ_CABGGQ010000025.1"/>
</dbReference>
<proteinExistence type="predicted"/>
<dbReference type="SUPFAM" id="SSF51197">
    <property type="entry name" value="Clavaminate synthase-like"/>
    <property type="match status" value="1"/>
</dbReference>
<evidence type="ECO:0000256" key="2">
    <source>
        <dbReference type="ARBA" id="ARBA00023002"/>
    </source>
</evidence>
<evidence type="ECO:0000313" key="6">
    <source>
        <dbReference type="Proteomes" id="UP001075001"/>
    </source>
</evidence>
<dbReference type="InterPro" id="IPR050411">
    <property type="entry name" value="AlphaKG_dependent_hydroxylases"/>
</dbReference>
<name>A0ABT6EF98_9ENTR</name>
<dbReference type="PANTHER" id="PTHR10696:SF56">
    <property type="entry name" value="TAUD_TFDA-LIKE DOMAIN-CONTAINING PROTEIN"/>
    <property type="match status" value="1"/>
</dbReference>
<organism evidence="5 6">
    <name type="scientific">Klebsiella huaxiensis</name>
    <dbReference type="NCBI Taxonomy" id="2153354"/>
    <lineage>
        <taxon>Bacteria</taxon>
        <taxon>Pseudomonadati</taxon>
        <taxon>Pseudomonadota</taxon>
        <taxon>Gammaproteobacteria</taxon>
        <taxon>Enterobacterales</taxon>
        <taxon>Enterobacteriaceae</taxon>
        <taxon>Klebsiella/Raoultella group</taxon>
        <taxon>Klebsiella</taxon>
    </lineage>
</organism>
<evidence type="ECO:0000259" key="4">
    <source>
        <dbReference type="Pfam" id="PF02668"/>
    </source>
</evidence>
<dbReference type="InterPro" id="IPR042098">
    <property type="entry name" value="TauD-like_sf"/>
</dbReference>
<comment type="caution">
    <text evidence="5">The sequence shown here is derived from an EMBL/GenBank/DDBJ whole genome shotgun (WGS) entry which is preliminary data.</text>
</comment>
<keyword evidence="6" id="KW-1185">Reference proteome</keyword>
<dbReference type="Pfam" id="PF02668">
    <property type="entry name" value="TauD"/>
    <property type="match status" value="1"/>
</dbReference>
<evidence type="ECO:0000256" key="3">
    <source>
        <dbReference type="ARBA" id="ARBA00023194"/>
    </source>
</evidence>
<dbReference type="GO" id="GO:0051213">
    <property type="term" value="F:dioxygenase activity"/>
    <property type="evidence" value="ECO:0007669"/>
    <property type="project" value="UniProtKB-KW"/>
</dbReference>
<dbReference type="PANTHER" id="PTHR10696">
    <property type="entry name" value="GAMMA-BUTYROBETAINE HYDROXYLASE-RELATED"/>
    <property type="match status" value="1"/>
</dbReference>
<dbReference type="Proteomes" id="UP001075001">
    <property type="component" value="Unassembled WGS sequence"/>
</dbReference>
<gene>
    <name evidence="5" type="ORF">OXR69_014410</name>
</gene>
<keyword evidence="3" id="KW-0045">Antibiotic biosynthesis</keyword>
<feature type="domain" description="TauD/TfdA-like" evidence="4">
    <location>
        <begin position="6"/>
        <end position="197"/>
    </location>
</feature>
<sequence length="216" mass="25473">MMNFKPITNTLNNEGFVFFTKHDIAMEEFEKIAGVQFSHIAKDFIRPQKENHNNPGAWSNIYSDGKFPPHTDFAYQSSPPKYIMLYCTDNKNSNRSTFVLDIHSIPLSARNKLSQILWKMSHPERSKALRLLKMSHEYGQSILRYDPTCMKPYFKKDVWAIDFINSIYNEFSKEITWKEGGVLVIDNWRCLHGRGDNKLTQHCEEKRIFERYCAYL</sequence>
<dbReference type="Gene3D" id="3.60.130.10">
    <property type="entry name" value="Clavaminate synthase-like"/>
    <property type="match status" value="1"/>
</dbReference>
<keyword evidence="5" id="KW-0223">Dioxygenase</keyword>
<evidence type="ECO:0000313" key="5">
    <source>
        <dbReference type="EMBL" id="MDG1643053.1"/>
    </source>
</evidence>
<keyword evidence="2" id="KW-0560">Oxidoreductase</keyword>